<proteinExistence type="predicted"/>
<feature type="transmembrane region" description="Helical" evidence="2">
    <location>
        <begin position="96"/>
        <end position="118"/>
    </location>
</feature>
<accession>A0A9C6X650</accession>
<keyword evidence="2" id="KW-1133">Transmembrane helix</keyword>
<dbReference type="GeneID" id="113209256"/>
<feature type="transmembrane region" description="Helical" evidence="2">
    <location>
        <begin position="61"/>
        <end position="84"/>
    </location>
</feature>
<name>A0A9C6X650_FRAOC</name>
<protein>
    <submittedName>
        <fullName evidence="4">Uncharacterized protein LOC113209256</fullName>
    </submittedName>
</protein>
<dbReference type="KEGG" id="foc:113209256"/>
<dbReference type="Proteomes" id="UP000504606">
    <property type="component" value="Unplaced"/>
</dbReference>
<feature type="transmembrane region" description="Helical" evidence="2">
    <location>
        <begin position="28"/>
        <end position="49"/>
    </location>
</feature>
<feature type="transmembrane region" description="Helical" evidence="2">
    <location>
        <begin position="124"/>
        <end position="142"/>
    </location>
</feature>
<feature type="region of interest" description="Disordered" evidence="1">
    <location>
        <begin position="163"/>
        <end position="184"/>
    </location>
</feature>
<dbReference type="RefSeq" id="XP_052130006.1">
    <property type="nucleotide sequence ID" value="XM_052274046.1"/>
</dbReference>
<sequence length="184" mass="20389">MPSKLELPRVQDGCCCCSLESCSYVQGYFVLLYNVAAAILSILGAYQAAARSSEREESRDWAVIVYSAMASFSILAAFSTVAFLRGIFKKQPGLLVYYIKSLGVHLLLTAFTMVWAFSDPSPRFPLLIHDFLKLIFFSYLLVCANSLYKEMLDHHTSVTNSELEAECHRTPTAPSGPPPPYGKA</sequence>
<evidence type="ECO:0000256" key="1">
    <source>
        <dbReference type="SAM" id="MobiDB-lite"/>
    </source>
</evidence>
<reference evidence="4" key="1">
    <citation type="submission" date="2025-08" db="UniProtKB">
        <authorList>
            <consortium name="RefSeq"/>
        </authorList>
    </citation>
    <scope>IDENTIFICATION</scope>
    <source>
        <tissue evidence="4">Whole organism</tissue>
    </source>
</reference>
<keyword evidence="2" id="KW-0812">Transmembrane</keyword>
<evidence type="ECO:0000256" key="2">
    <source>
        <dbReference type="SAM" id="Phobius"/>
    </source>
</evidence>
<feature type="compositionally biased region" description="Pro residues" evidence="1">
    <location>
        <begin position="174"/>
        <end position="184"/>
    </location>
</feature>
<keyword evidence="3" id="KW-1185">Reference proteome</keyword>
<keyword evidence="2" id="KW-0472">Membrane</keyword>
<gene>
    <name evidence="4" type="primary">LOC113209256</name>
</gene>
<evidence type="ECO:0000313" key="4">
    <source>
        <dbReference type="RefSeq" id="XP_052130006.1"/>
    </source>
</evidence>
<dbReference type="AlphaFoldDB" id="A0A9C6X650"/>
<evidence type="ECO:0000313" key="3">
    <source>
        <dbReference type="Proteomes" id="UP000504606"/>
    </source>
</evidence>
<organism evidence="3 4">
    <name type="scientific">Frankliniella occidentalis</name>
    <name type="common">Western flower thrips</name>
    <name type="synonym">Euthrips occidentalis</name>
    <dbReference type="NCBI Taxonomy" id="133901"/>
    <lineage>
        <taxon>Eukaryota</taxon>
        <taxon>Metazoa</taxon>
        <taxon>Ecdysozoa</taxon>
        <taxon>Arthropoda</taxon>
        <taxon>Hexapoda</taxon>
        <taxon>Insecta</taxon>
        <taxon>Pterygota</taxon>
        <taxon>Neoptera</taxon>
        <taxon>Paraneoptera</taxon>
        <taxon>Thysanoptera</taxon>
        <taxon>Terebrantia</taxon>
        <taxon>Thripoidea</taxon>
        <taxon>Thripidae</taxon>
        <taxon>Frankliniella</taxon>
    </lineage>
</organism>